<accession>A0A923MMP1</accession>
<proteinExistence type="predicted"/>
<protein>
    <submittedName>
        <fullName evidence="1">Uncharacterized protein</fullName>
    </submittedName>
</protein>
<dbReference type="RefSeq" id="WP_187015869.1">
    <property type="nucleotide sequence ID" value="NZ_JACOQI010000020.1"/>
</dbReference>
<dbReference type="EMBL" id="JACOQI010000020">
    <property type="protein sequence ID" value="MBC5771677.1"/>
    <property type="molecule type" value="Genomic_DNA"/>
</dbReference>
<dbReference type="Proteomes" id="UP000620327">
    <property type="component" value="Unassembled WGS sequence"/>
</dbReference>
<organism evidence="1 2">
    <name type="scientific">Dysosmobacter segnis</name>
    <dbReference type="NCBI Taxonomy" id="2763042"/>
    <lineage>
        <taxon>Bacteria</taxon>
        <taxon>Bacillati</taxon>
        <taxon>Bacillota</taxon>
        <taxon>Clostridia</taxon>
        <taxon>Eubacteriales</taxon>
        <taxon>Oscillospiraceae</taxon>
        <taxon>Dysosmobacter</taxon>
    </lineage>
</organism>
<sequence>MKDLYGLRSEDIDMLKQAGYGDDIFYVGNYGISDVTGEQLFFISFYTSEQKNKAYKYLYESK</sequence>
<evidence type="ECO:0000313" key="1">
    <source>
        <dbReference type="EMBL" id="MBC5771677.1"/>
    </source>
</evidence>
<comment type="caution">
    <text evidence="1">The sequence shown here is derived from an EMBL/GenBank/DDBJ whole genome shotgun (WGS) entry which is preliminary data.</text>
</comment>
<keyword evidence="2" id="KW-1185">Reference proteome</keyword>
<dbReference type="AlphaFoldDB" id="A0A923MMP1"/>
<gene>
    <name evidence="1" type="ORF">H8Z83_15355</name>
</gene>
<name>A0A923MMP1_9FIRM</name>
<reference evidence="1" key="1">
    <citation type="submission" date="2020-08" db="EMBL/GenBank/DDBJ databases">
        <title>Genome public.</title>
        <authorList>
            <person name="Liu C."/>
            <person name="Sun Q."/>
        </authorList>
    </citation>
    <scope>NUCLEOTIDE SEQUENCE</scope>
    <source>
        <strain evidence="1">BX15</strain>
    </source>
</reference>
<evidence type="ECO:0000313" key="2">
    <source>
        <dbReference type="Proteomes" id="UP000620327"/>
    </source>
</evidence>